<keyword evidence="2" id="KW-1185">Reference proteome</keyword>
<dbReference type="AlphaFoldDB" id="A0A4V1Q4M9"/>
<evidence type="ECO:0000313" key="1">
    <source>
        <dbReference type="EMBL" id="RXW22648.1"/>
    </source>
</evidence>
<sequence>MWDLTKEDFPSLREIKLRGSDAEPSSWTTWGFPWKQLTSITLANLADLWEDHLSVLNRCSSLEYLEMDVTNEKINCSEWGAVDEDLGDGEFCVLPQLKAFKIRVTAPCNIARKFLERLKVPSLDSFAFITTVSRSRSYWGGRWEEDKQQSGDVSDESEEKYTRDCPAALCSNLLWSFSSLIQQSECHLHRLELNLSNPEAAFDWLEFYSFLKRVPKLQSLSLTAPKMAFLFMLSPPHSLGRLEVNMLIPHPDNSFEEDLEKWVQGRKERKERLSGITGLSQNGAAWNPLQIKITREIAFKECKTWEL</sequence>
<organism evidence="1 2">
    <name type="scientific">Candolleomyces aberdarensis</name>
    <dbReference type="NCBI Taxonomy" id="2316362"/>
    <lineage>
        <taxon>Eukaryota</taxon>
        <taxon>Fungi</taxon>
        <taxon>Dikarya</taxon>
        <taxon>Basidiomycota</taxon>
        <taxon>Agaricomycotina</taxon>
        <taxon>Agaricomycetes</taxon>
        <taxon>Agaricomycetidae</taxon>
        <taxon>Agaricales</taxon>
        <taxon>Agaricineae</taxon>
        <taxon>Psathyrellaceae</taxon>
        <taxon>Candolleomyces</taxon>
    </lineage>
</organism>
<comment type="caution">
    <text evidence="1">The sequence shown here is derived from an EMBL/GenBank/DDBJ whole genome shotgun (WGS) entry which is preliminary data.</text>
</comment>
<evidence type="ECO:0000313" key="2">
    <source>
        <dbReference type="Proteomes" id="UP000290288"/>
    </source>
</evidence>
<evidence type="ECO:0008006" key="3">
    <source>
        <dbReference type="Google" id="ProtNLM"/>
    </source>
</evidence>
<protein>
    <recommendedName>
        <fullName evidence="3">FBD domain-containing protein</fullName>
    </recommendedName>
</protein>
<reference evidence="1 2" key="1">
    <citation type="submission" date="2019-01" db="EMBL/GenBank/DDBJ databases">
        <title>Draft genome sequence of Psathyrella aberdarensis IHI B618.</title>
        <authorList>
            <person name="Buettner E."/>
            <person name="Kellner H."/>
        </authorList>
    </citation>
    <scope>NUCLEOTIDE SEQUENCE [LARGE SCALE GENOMIC DNA]</scope>
    <source>
        <strain evidence="1 2">IHI B618</strain>
    </source>
</reference>
<dbReference type="EMBL" id="SDEE01000065">
    <property type="protein sequence ID" value="RXW22648.1"/>
    <property type="molecule type" value="Genomic_DNA"/>
</dbReference>
<name>A0A4V1Q4M9_9AGAR</name>
<proteinExistence type="predicted"/>
<dbReference type="Proteomes" id="UP000290288">
    <property type="component" value="Unassembled WGS sequence"/>
</dbReference>
<gene>
    <name evidence="1" type="ORF">EST38_g3206</name>
</gene>
<dbReference type="OrthoDB" id="10679027at2759"/>
<accession>A0A4V1Q4M9</accession>